<keyword evidence="2" id="KW-1185">Reference proteome</keyword>
<dbReference type="RefSeq" id="WP_128251062.1">
    <property type="nucleotide sequence ID" value="NZ_CP034951.1"/>
</dbReference>
<dbReference type="AlphaFoldDB" id="A0A410G5Z2"/>
<evidence type="ECO:0000313" key="1">
    <source>
        <dbReference type="EMBL" id="QAA82697.1"/>
    </source>
</evidence>
<proteinExistence type="predicted"/>
<accession>A0A410G5Z2</accession>
<evidence type="ECO:0000313" key="2">
    <source>
        <dbReference type="Proteomes" id="UP000285517"/>
    </source>
</evidence>
<dbReference type="Proteomes" id="UP000285517">
    <property type="component" value="Chromosome"/>
</dbReference>
<protein>
    <submittedName>
        <fullName evidence="1">Uncharacterized protein</fullName>
    </submittedName>
</protein>
<gene>
    <name evidence="1" type="ORF">EI546_13640</name>
</gene>
<name>A0A410G5Z2_9FLAO</name>
<dbReference type="KEGG" id="aev:EI546_13640"/>
<sequence>MKGLKVADFAQRGICVSKYKSGLASRDATEIMELIIQLKGLKVADFAQRGLKVKDFAQRGDATGITELIIPFERAQSRRLCAARYMC</sequence>
<reference evidence="1 2" key="1">
    <citation type="submission" date="2019-01" db="EMBL/GenBank/DDBJ databases">
        <title>Complete genome sequencing of Aequorivita sp. H23M31.</title>
        <authorList>
            <person name="Bae J.-W."/>
        </authorList>
    </citation>
    <scope>NUCLEOTIDE SEQUENCE [LARGE SCALE GENOMIC DNA]</scope>
    <source>
        <strain evidence="1 2">H23M31</strain>
    </source>
</reference>
<organism evidence="1 2">
    <name type="scientific">Aequorivita ciconiae</name>
    <dbReference type="NCBI Taxonomy" id="2494375"/>
    <lineage>
        <taxon>Bacteria</taxon>
        <taxon>Pseudomonadati</taxon>
        <taxon>Bacteroidota</taxon>
        <taxon>Flavobacteriia</taxon>
        <taxon>Flavobacteriales</taxon>
        <taxon>Flavobacteriaceae</taxon>
        <taxon>Aequorivita</taxon>
    </lineage>
</organism>
<dbReference type="EMBL" id="CP034951">
    <property type="protein sequence ID" value="QAA82697.1"/>
    <property type="molecule type" value="Genomic_DNA"/>
</dbReference>